<dbReference type="AlphaFoldDB" id="A0A9D1SW67"/>
<protein>
    <submittedName>
        <fullName evidence="3">VanW family protein</fullName>
    </submittedName>
</protein>
<organism evidence="3 4">
    <name type="scientific">Candidatus Limadaptatus stercoripullorum</name>
    <dbReference type="NCBI Taxonomy" id="2840846"/>
    <lineage>
        <taxon>Bacteria</taxon>
        <taxon>Bacillati</taxon>
        <taxon>Bacillota</taxon>
        <taxon>Clostridia</taxon>
        <taxon>Eubacteriales</taxon>
        <taxon>Candidatus Limadaptatus</taxon>
    </lineage>
</organism>
<evidence type="ECO:0000259" key="2">
    <source>
        <dbReference type="PROSITE" id="PS51109"/>
    </source>
</evidence>
<dbReference type="InterPro" id="IPR007391">
    <property type="entry name" value="Vancomycin_resist_VanW"/>
</dbReference>
<dbReference type="PANTHER" id="PTHR35788:SF1">
    <property type="entry name" value="EXPORTED PROTEIN"/>
    <property type="match status" value="1"/>
</dbReference>
<dbReference type="Gene3D" id="2.20.230.10">
    <property type="entry name" value="Resuscitation-promoting factor rpfb"/>
    <property type="match status" value="1"/>
</dbReference>
<dbReference type="EMBL" id="DVOE01000044">
    <property type="protein sequence ID" value="HIU98793.1"/>
    <property type="molecule type" value="Genomic_DNA"/>
</dbReference>
<sequence>MEHFSAPRLASAEDTNGLVASFTTHYGDSSDGRKHNIALAARLIDGTVILPEDEFSFNDTVGARTEERGFRTAYVIQDGEYVEGTGGGVCQVSTTLYNCALLAGLVVTRSRPHSLPVGYVAPSFDAMVSSESDLRFANILPAPITLRMYADGNYLRAEIRGVPSGISVRRRSVTLETLPAKTTYIDDPTLPAGSETVELTGRNGLRSEGWLEFSRDGKALAAVRIRRDCYLPQTRVIRRGTALHQENQENIVGEGVTPSRFHTFY</sequence>
<dbReference type="SMART" id="SM01208">
    <property type="entry name" value="G5"/>
    <property type="match status" value="1"/>
</dbReference>
<name>A0A9D1SW67_9FIRM</name>
<dbReference type="Proteomes" id="UP000886857">
    <property type="component" value="Unassembled WGS sequence"/>
</dbReference>
<proteinExistence type="predicted"/>
<dbReference type="PANTHER" id="PTHR35788">
    <property type="entry name" value="EXPORTED PROTEIN-RELATED"/>
    <property type="match status" value="1"/>
</dbReference>
<dbReference type="Pfam" id="PF04294">
    <property type="entry name" value="VanW"/>
    <property type="match status" value="1"/>
</dbReference>
<dbReference type="InterPro" id="IPR052913">
    <property type="entry name" value="Glycopeptide_resist_protein"/>
</dbReference>
<dbReference type="Pfam" id="PF07501">
    <property type="entry name" value="G5"/>
    <property type="match status" value="1"/>
</dbReference>
<dbReference type="InterPro" id="IPR011098">
    <property type="entry name" value="G5_dom"/>
</dbReference>
<accession>A0A9D1SW67</accession>
<evidence type="ECO:0000313" key="4">
    <source>
        <dbReference type="Proteomes" id="UP000886857"/>
    </source>
</evidence>
<feature type="domain" description="G5" evidence="2">
    <location>
        <begin position="164"/>
        <end position="243"/>
    </location>
</feature>
<reference evidence="3" key="1">
    <citation type="submission" date="2020-10" db="EMBL/GenBank/DDBJ databases">
        <authorList>
            <person name="Gilroy R."/>
        </authorList>
    </citation>
    <scope>NUCLEOTIDE SEQUENCE</scope>
    <source>
        <strain evidence="3">10406</strain>
    </source>
</reference>
<gene>
    <name evidence="3" type="ORF">IAC73_02995</name>
</gene>
<comment type="caution">
    <text evidence="3">The sequence shown here is derived from an EMBL/GenBank/DDBJ whole genome shotgun (WGS) entry which is preliminary data.</text>
</comment>
<evidence type="ECO:0000256" key="1">
    <source>
        <dbReference type="ARBA" id="ARBA00022729"/>
    </source>
</evidence>
<keyword evidence="1" id="KW-0732">Signal</keyword>
<dbReference type="PROSITE" id="PS51109">
    <property type="entry name" value="G5"/>
    <property type="match status" value="1"/>
</dbReference>
<evidence type="ECO:0000313" key="3">
    <source>
        <dbReference type="EMBL" id="HIU98793.1"/>
    </source>
</evidence>
<reference evidence="3" key="2">
    <citation type="journal article" date="2021" name="PeerJ">
        <title>Extensive microbial diversity within the chicken gut microbiome revealed by metagenomics and culture.</title>
        <authorList>
            <person name="Gilroy R."/>
            <person name="Ravi A."/>
            <person name="Getino M."/>
            <person name="Pursley I."/>
            <person name="Horton D.L."/>
            <person name="Alikhan N.F."/>
            <person name="Baker D."/>
            <person name="Gharbi K."/>
            <person name="Hall N."/>
            <person name="Watson M."/>
            <person name="Adriaenssens E.M."/>
            <person name="Foster-Nyarko E."/>
            <person name="Jarju S."/>
            <person name="Secka A."/>
            <person name="Antonio M."/>
            <person name="Oren A."/>
            <person name="Chaudhuri R.R."/>
            <person name="La Ragione R."/>
            <person name="Hildebrand F."/>
            <person name="Pallen M.J."/>
        </authorList>
    </citation>
    <scope>NUCLEOTIDE SEQUENCE</scope>
    <source>
        <strain evidence="3">10406</strain>
    </source>
</reference>